<organism evidence="1 2">
    <name type="scientific">Pseudomonas fluorescens</name>
    <dbReference type="NCBI Taxonomy" id="294"/>
    <lineage>
        <taxon>Bacteria</taxon>
        <taxon>Pseudomonadati</taxon>
        <taxon>Pseudomonadota</taxon>
        <taxon>Gammaproteobacteria</taxon>
        <taxon>Pseudomonadales</taxon>
        <taxon>Pseudomonadaceae</taxon>
        <taxon>Pseudomonas</taxon>
    </lineage>
</organism>
<evidence type="ECO:0000313" key="1">
    <source>
        <dbReference type="EMBL" id="AMZ70042.1"/>
    </source>
</evidence>
<reference evidence="1 2" key="2">
    <citation type="journal article" date="2018" name="Nature">
        <title>Mutant phenotypes for thousands of bacterial genes of unknown function.</title>
        <authorList>
            <person name="Price M.N."/>
            <person name="Wetmore K.M."/>
            <person name="Waters R.J."/>
            <person name="Callaghan M."/>
            <person name="Ray J."/>
            <person name="Liu H."/>
            <person name="Kuehl J.V."/>
            <person name="Melnyk R.A."/>
            <person name="Lamson J.S."/>
            <person name="Suh Y."/>
            <person name="Carlson H.K."/>
            <person name="Esquivel Z."/>
            <person name="Sadeeshkumar H."/>
            <person name="Chakraborty R."/>
            <person name="Zane G.M."/>
            <person name="Rubin B.E."/>
            <person name="Wall J.D."/>
            <person name="Visel A."/>
            <person name="Bristow J."/>
            <person name="Blow M.J."/>
            <person name="Arkin A.P."/>
            <person name="Deutschbauer A.M."/>
        </authorList>
    </citation>
    <scope>NUCLEOTIDE SEQUENCE [LARGE SCALE GENOMIC DNA]</scope>
    <source>
        <strain evidence="1 2">FW300-N2E2</strain>
    </source>
</reference>
<gene>
    <name evidence="1" type="ORF">TK06_02625</name>
</gene>
<evidence type="ECO:0000313" key="2">
    <source>
        <dbReference type="Proteomes" id="UP000076083"/>
    </source>
</evidence>
<dbReference type="Proteomes" id="UP000076083">
    <property type="component" value="Chromosome"/>
</dbReference>
<reference evidence="2" key="1">
    <citation type="submission" date="2016-04" db="EMBL/GenBank/DDBJ databases">
        <authorList>
            <person name="Ray J."/>
            <person name="Price M."/>
            <person name="Deutschbauer A."/>
        </authorList>
    </citation>
    <scope>NUCLEOTIDE SEQUENCE [LARGE SCALE GENOMIC DNA]</scope>
    <source>
        <strain evidence="2">FW300-N2E2</strain>
    </source>
</reference>
<name>A0A159ZVH7_PSEFL</name>
<dbReference type="AlphaFoldDB" id="A0A159ZVH7"/>
<protein>
    <submittedName>
        <fullName evidence="1">Uncharacterized protein</fullName>
    </submittedName>
</protein>
<sequence>MSSGTSFQTPGQVAGLVMIGAESSYTSSGCFLNMEKALAGQDDPVTRLNQRDRQAVDPVERVGCLHDTRGFRLDQGCESSHVNSFSMVYRRIAEQFG</sequence>
<proteinExistence type="predicted"/>
<dbReference type="EMBL" id="CP015225">
    <property type="protein sequence ID" value="AMZ70042.1"/>
    <property type="molecule type" value="Genomic_DNA"/>
</dbReference>
<accession>A0A159ZVH7</accession>